<dbReference type="Pfam" id="PF02494">
    <property type="entry name" value="HYR"/>
    <property type="match status" value="3"/>
</dbReference>
<dbReference type="GO" id="GO:0035282">
    <property type="term" value="P:segmentation"/>
    <property type="evidence" value="ECO:0007669"/>
    <property type="project" value="UniProtKB-ARBA"/>
</dbReference>
<keyword evidence="7" id="KW-1133">Transmembrane helix</keyword>
<dbReference type="PROSITE" id="PS01187">
    <property type="entry name" value="EGF_CA"/>
    <property type="match status" value="4"/>
</dbReference>
<keyword evidence="12" id="KW-0768">Sushi</keyword>
<keyword evidence="2" id="KW-0964">Secreted</keyword>
<dbReference type="CDD" id="cd00041">
    <property type="entry name" value="CUB"/>
    <property type="match status" value="3"/>
</dbReference>
<dbReference type="GO" id="GO:0019904">
    <property type="term" value="F:protein domain specific binding"/>
    <property type="evidence" value="ECO:0007669"/>
    <property type="project" value="UniProtKB-ARBA"/>
</dbReference>
<dbReference type="SMART" id="SM00042">
    <property type="entry name" value="CUB"/>
    <property type="match status" value="3"/>
</dbReference>
<dbReference type="InterPro" id="IPR009030">
    <property type="entry name" value="Growth_fac_rcpt_cys_sf"/>
</dbReference>
<dbReference type="SUPFAM" id="SSF49854">
    <property type="entry name" value="Spermadhesin, CUB domain"/>
    <property type="match status" value="3"/>
</dbReference>
<feature type="disulfide bond" evidence="11">
    <location>
        <begin position="1426"/>
        <end position="1435"/>
    </location>
</feature>
<dbReference type="CDD" id="cd00054">
    <property type="entry name" value="EGF_CA"/>
    <property type="match status" value="7"/>
</dbReference>
<dbReference type="PROSITE" id="PS50825">
    <property type="entry name" value="HYR"/>
    <property type="match status" value="2"/>
</dbReference>
<dbReference type="Pfam" id="PF00008">
    <property type="entry name" value="EGF"/>
    <property type="match status" value="6"/>
</dbReference>
<dbReference type="PROSITE" id="PS50068">
    <property type="entry name" value="LDLRA_2"/>
    <property type="match status" value="1"/>
</dbReference>
<evidence type="ECO:0000259" key="14">
    <source>
        <dbReference type="PROSITE" id="PS50026"/>
    </source>
</evidence>
<feature type="disulfide bond" evidence="10">
    <location>
        <begin position="332"/>
        <end position="359"/>
    </location>
</feature>
<keyword evidence="9" id="KW-0325">Glycoprotein</keyword>
<organism evidence="18 19">
    <name type="scientific">Paralvinella palmiformis</name>
    <dbReference type="NCBI Taxonomy" id="53620"/>
    <lineage>
        <taxon>Eukaryota</taxon>
        <taxon>Metazoa</taxon>
        <taxon>Spiralia</taxon>
        <taxon>Lophotrochozoa</taxon>
        <taxon>Annelida</taxon>
        <taxon>Polychaeta</taxon>
        <taxon>Sedentaria</taxon>
        <taxon>Canalipalpata</taxon>
        <taxon>Terebellida</taxon>
        <taxon>Terebelliformia</taxon>
        <taxon>Alvinellidae</taxon>
        <taxon>Paralvinella</taxon>
    </lineage>
</organism>
<dbReference type="PANTHER" id="PTHR12916">
    <property type="entry name" value="CYTOCHROME C OXIDASE POLYPEPTIDE VIC-2"/>
    <property type="match status" value="1"/>
</dbReference>
<feature type="domain" description="EGF-like" evidence="14">
    <location>
        <begin position="1707"/>
        <end position="1738"/>
    </location>
</feature>
<dbReference type="PROSITE" id="PS00010">
    <property type="entry name" value="ASX_HYDROXYL"/>
    <property type="match status" value="5"/>
</dbReference>
<dbReference type="FunFam" id="2.10.25.10:FF:000122">
    <property type="entry name" value="Protein crumbs homolog 2"/>
    <property type="match status" value="2"/>
</dbReference>
<dbReference type="PROSITE" id="PS50026">
    <property type="entry name" value="EGF_3"/>
    <property type="match status" value="11"/>
</dbReference>
<dbReference type="PROSITE" id="PS00022">
    <property type="entry name" value="EGF_1"/>
    <property type="match status" value="9"/>
</dbReference>
<feature type="domain" description="Sushi" evidence="17">
    <location>
        <begin position="498"/>
        <end position="554"/>
    </location>
</feature>
<dbReference type="PROSITE" id="PS50041">
    <property type="entry name" value="C_TYPE_LECTIN_2"/>
    <property type="match status" value="1"/>
</dbReference>
<dbReference type="InterPro" id="IPR018097">
    <property type="entry name" value="EGF_Ca-bd_CS"/>
</dbReference>
<feature type="disulfide bond" evidence="11">
    <location>
        <begin position="1805"/>
        <end position="1814"/>
    </location>
</feature>
<feature type="domain" description="EGF-like" evidence="14">
    <location>
        <begin position="1554"/>
        <end position="1590"/>
    </location>
</feature>
<dbReference type="SMART" id="SM00192">
    <property type="entry name" value="LDLa"/>
    <property type="match status" value="1"/>
</dbReference>
<dbReference type="InterPro" id="IPR001304">
    <property type="entry name" value="C-type_lectin-like"/>
</dbReference>
<evidence type="ECO:0000256" key="2">
    <source>
        <dbReference type="ARBA" id="ARBA00022525"/>
    </source>
</evidence>
<feature type="disulfide bond" evidence="11">
    <location>
        <begin position="1405"/>
        <end position="1415"/>
    </location>
</feature>
<dbReference type="GO" id="GO:0048646">
    <property type="term" value="P:anatomical structure formation involved in morphogenesis"/>
    <property type="evidence" value="ECO:0007669"/>
    <property type="project" value="UniProtKB-ARBA"/>
</dbReference>
<feature type="disulfide bond" evidence="12">
    <location>
        <begin position="590"/>
        <end position="617"/>
    </location>
</feature>
<feature type="domain" description="EGF-like" evidence="14">
    <location>
        <begin position="1740"/>
        <end position="1776"/>
    </location>
</feature>
<dbReference type="InterPro" id="IPR001881">
    <property type="entry name" value="EGF-like_Ca-bd_dom"/>
</dbReference>
<dbReference type="SUPFAM" id="SSF56436">
    <property type="entry name" value="C-type lectin-like"/>
    <property type="match status" value="1"/>
</dbReference>
<dbReference type="InterPro" id="IPR049883">
    <property type="entry name" value="NOTCH1_EGF-like"/>
</dbReference>
<feature type="disulfide bond" evidence="11">
    <location>
        <begin position="1389"/>
        <end position="1398"/>
    </location>
</feature>
<dbReference type="FunFam" id="2.10.25.10:FF:000066">
    <property type="entry name" value="FAT atypical cadherin 4"/>
    <property type="match status" value="1"/>
</dbReference>
<protein>
    <submittedName>
        <fullName evidence="18">Uncharacterized protein</fullName>
    </submittedName>
</protein>
<evidence type="ECO:0000256" key="9">
    <source>
        <dbReference type="ARBA" id="ARBA00023180"/>
    </source>
</evidence>
<dbReference type="GO" id="GO:0005576">
    <property type="term" value="C:extracellular region"/>
    <property type="evidence" value="ECO:0007669"/>
    <property type="project" value="UniProtKB-SubCell"/>
</dbReference>
<keyword evidence="19" id="KW-1185">Reference proteome</keyword>
<evidence type="ECO:0000259" key="17">
    <source>
        <dbReference type="PROSITE" id="PS50923"/>
    </source>
</evidence>
<proteinExistence type="predicted"/>
<evidence type="ECO:0000313" key="18">
    <source>
        <dbReference type="EMBL" id="KAK2167564.1"/>
    </source>
</evidence>
<feature type="disulfide bond" evidence="11">
    <location>
        <begin position="1580"/>
        <end position="1589"/>
    </location>
</feature>
<dbReference type="GO" id="GO:0009952">
    <property type="term" value="P:anterior/posterior pattern specification"/>
    <property type="evidence" value="ECO:0007669"/>
    <property type="project" value="UniProtKB-ARBA"/>
</dbReference>
<dbReference type="InterPro" id="IPR000742">
    <property type="entry name" value="EGF"/>
</dbReference>
<keyword evidence="3 11" id="KW-0245">EGF-like domain</keyword>
<dbReference type="Gene3D" id="2.60.120.290">
    <property type="entry name" value="Spermadhesin, CUB domain"/>
    <property type="match status" value="3"/>
</dbReference>
<evidence type="ECO:0000256" key="3">
    <source>
        <dbReference type="ARBA" id="ARBA00022536"/>
    </source>
</evidence>
<dbReference type="GO" id="GO:0030097">
    <property type="term" value="P:hemopoiesis"/>
    <property type="evidence" value="ECO:0007669"/>
    <property type="project" value="UniProtKB-ARBA"/>
</dbReference>
<dbReference type="Pfam" id="PF00057">
    <property type="entry name" value="Ldl_recept_a"/>
    <property type="match status" value="1"/>
</dbReference>
<feature type="disulfide bond" evidence="11">
    <location>
        <begin position="1542"/>
        <end position="1551"/>
    </location>
</feature>
<dbReference type="InterPro" id="IPR003410">
    <property type="entry name" value="HYR_dom"/>
</dbReference>
<dbReference type="PROSITE" id="PS01209">
    <property type="entry name" value="LDLRA_1"/>
    <property type="match status" value="1"/>
</dbReference>
<dbReference type="InterPro" id="IPR035976">
    <property type="entry name" value="Sushi/SCR/CCP_sf"/>
</dbReference>
<dbReference type="SUPFAM" id="SSF57196">
    <property type="entry name" value="EGF/Laminin"/>
    <property type="match status" value="8"/>
</dbReference>
<feature type="domain" description="EGF-like" evidence="14">
    <location>
        <begin position="1669"/>
        <end position="1705"/>
    </location>
</feature>
<evidence type="ECO:0000256" key="1">
    <source>
        <dbReference type="ARBA" id="ARBA00004613"/>
    </source>
</evidence>
<dbReference type="FunFam" id="2.10.25.10:FF:000045">
    <property type="entry name" value="Slit guidance ligand 2"/>
    <property type="match status" value="1"/>
</dbReference>
<comment type="subcellular location">
    <subcellularLocation>
        <location evidence="1">Secreted</location>
    </subcellularLocation>
</comment>
<dbReference type="Pfam" id="PF00084">
    <property type="entry name" value="Sushi"/>
    <property type="match status" value="4"/>
</dbReference>
<dbReference type="InterPro" id="IPR016187">
    <property type="entry name" value="CTDL_fold"/>
</dbReference>
<feature type="domain" description="CUB" evidence="13">
    <location>
        <begin position="332"/>
        <end position="440"/>
    </location>
</feature>
<dbReference type="InterPro" id="IPR000436">
    <property type="entry name" value="Sushi_SCR_CCP_dom"/>
</dbReference>
<feature type="domain" description="CUB" evidence="13">
    <location>
        <begin position="106"/>
        <end position="215"/>
    </location>
</feature>
<feature type="domain" description="Sushi" evidence="17">
    <location>
        <begin position="2061"/>
        <end position="2128"/>
    </location>
</feature>
<feature type="domain" description="Sushi" evidence="17">
    <location>
        <begin position="555"/>
        <end position="619"/>
    </location>
</feature>
<gene>
    <name evidence="18" type="ORF">LSH36_26g06000</name>
</gene>
<evidence type="ECO:0000256" key="10">
    <source>
        <dbReference type="PROSITE-ProRule" id="PRU00059"/>
    </source>
</evidence>
<evidence type="ECO:0000256" key="11">
    <source>
        <dbReference type="PROSITE-ProRule" id="PRU00076"/>
    </source>
</evidence>
<dbReference type="InterPro" id="IPR023415">
    <property type="entry name" value="LDLR_class-A_CS"/>
</dbReference>
<dbReference type="InterPro" id="IPR002172">
    <property type="entry name" value="LDrepeatLR_classA_rpt"/>
</dbReference>
<dbReference type="SMART" id="SM00179">
    <property type="entry name" value="EGF_CA"/>
    <property type="match status" value="11"/>
</dbReference>
<feature type="disulfide bond" evidence="11">
    <location>
        <begin position="1618"/>
        <end position="1627"/>
    </location>
</feature>
<keyword evidence="4" id="KW-0812">Transmembrane</keyword>
<evidence type="ECO:0000256" key="4">
    <source>
        <dbReference type="ARBA" id="ARBA00022692"/>
    </source>
</evidence>
<evidence type="ECO:0000256" key="5">
    <source>
        <dbReference type="ARBA" id="ARBA00022729"/>
    </source>
</evidence>
<accession>A0AAD9KAA4</accession>
<feature type="domain" description="EGF-like" evidence="14">
    <location>
        <begin position="1401"/>
        <end position="1436"/>
    </location>
</feature>
<feature type="non-terminal residue" evidence="18">
    <location>
        <position position="1"/>
    </location>
</feature>
<comment type="caution">
    <text evidence="11">Lacks conserved residue(s) required for the propagation of feature annotation.</text>
</comment>
<dbReference type="EMBL" id="JAODUP010000026">
    <property type="protein sequence ID" value="KAK2167564.1"/>
    <property type="molecule type" value="Genomic_DNA"/>
</dbReference>
<evidence type="ECO:0000256" key="12">
    <source>
        <dbReference type="PROSITE-ProRule" id="PRU00302"/>
    </source>
</evidence>
<dbReference type="InterPro" id="IPR013032">
    <property type="entry name" value="EGF-like_CS"/>
</dbReference>
<dbReference type="PROSITE" id="PS50923">
    <property type="entry name" value="SUSHI"/>
    <property type="match status" value="6"/>
</dbReference>
<dbReference type="CDD" id="cd00112">
    <property type="entry name" value="LDLa"/>
    <property type="match status" value="1"/>
</dbReference>
<feature type="domain" description="EGF-like" evidence="14">
    <location>
        <begin position="1438"/>
        <end position="1475"/>
    </location>
</feature>
<dbReference type="Gene3D" id="2.10.25.10">
    <property type="entry name" value="Laminin"/>
    <property type="match status" value="9"/>
</dbReference>
<evidence type="ECO:0000259" key="13">
    <source>
        <dbReference type="PROSITE" id="PS01180"/>
    </source>
</evidence>
<dbReference type="Proteomes" id="UP001208570">
    <property type="component" value="Unassembled WGS sequence"/>
</dbReference>
<dbReference type="SMART" id="SM00032">
    <property type="entry name" value="CCP"/>
    <property type="match status" value="6"/>
</dbReference>
<feature type="disulfide bond" evidence="11">
    <location>
        <begin position="1657"/>
        <end position="1666"/>
    </location>
</feature>
<dbReference type="InterPro" id="IPR035914">
    <property type="entry name" value="Sperma_CUB_dom_sf"/>
</dbReference>
<dbReference type="Gene3D" id="4.10.400.10">
    <property type="entry name" value="Low-density Lipoprotein Receptor"/>
    <property type="match status" value="1"/>
</dbReference>
<feature type="domain" description="HYR" evidence="16">
    <location>
        <begin position="1060"/>
        <end position="1144"/>
    </location>
</feature>
<dbReference type="InterPro" id="IPR000152">
    <property type="entry name" value="EGF-type_Asp/Asn_hydroxyl_site"/>
</dbReference>
<dbReference type="InterPro" id="IPR036055">
    <property type="entry name" value="LDL_receptor-like_sf"/>
</dbReference>
<dbReference type="FunFam" id="2.10.25.10:FF:000031">
    <property type="entry name" value="neurogenic locus notch homolog protein 3"/>
    <property type="match status" value="1"/>
</dbReference>
<sequence length="2138" mass="237745">YRCNLPVEELCYWSDGTLVELLDGFWDVGQPDLDDGNCVRMSIHNYTWRFARCQLHNYFICEIKPCLVGEYKCLNGEQCINSKWLCDGFADCSDGSDEGFPCEEACGETQSGTSGEFTTPNYPVSYDKYANCKWYLESPVDTNIVLEFKDFATETFYDVVHVYDGWSSNSDNLLANLSGNIAFQKLTSETNRVLVVFTSDHVHHLKGFWVVWKAVSTKCDYSLVAYEYEQPIPSPGYPQAYPDMSECSWKITSPQPYAIITLFVNDLDLANEDDQLHVYDGSLPTDRLLMALENKTAPLVIMSTTNEMLVQFTLGRNRTNATIFNVSYKKGCHVKMVVPYGKIQSPGYQLKNYPDKLNCSWTIKHSEGRVLTLYFEDFTTEHQFDVVKVFASNVPDQSKYLGQFSGQIKPPVLRGSAFRVTFSTDSGFSDRGWSAIITPAIACPHPPVPDNAVVISISGTHYDDRVSYSCKSGYRLRGSTHSTCGQHGWSTPPSCIEVKCQSPVGIAHGRVIKRGGVFFMDKLRVICNEGYRLKYNNITCLANSAWSHYPSCQGRKCPPLRATRHVKLYSTFARDSRQRYDYPAVVYIGCDIGYSVAGPGMIQCLSDGTWSRAVPRCTVATCPTLDPPEYGFLSLTDDYYLHSEAHYQCITTADLIGTASRLCKSYLEGVDYVYRWTGKQPECRVRACPHLPDPENGTVHIYNITTGSYALFSCQPGYLLYGPNLRICLSNGSWSGFFPLCREQIHRECFVGLLLDYPADRNLTLPLGCVMQYEDIILKQCADFLRELKSVCETERSSVILELVRPAAVTERGNQLRVIIQIKVLRTTPFINQVNTALCAKLIRDQLTSDAFPYPDLHLIDLDYSNTCDVGAFNGPPEVSDIGQICTSDTTKDHSCSVGVFVDYSTVSAVEDIPDIPPECLSEYERAFVIQIEPIMQNIFALCQHLDVDLERLPSTSVISNRLKRSCQTEIRYFGGHLSISKQCQQLDACSNNAKGNRWNCPSENNAHFCFYCCQGHLCNEELPDNPFVSYKPPLNQSFSVSSVSHRQQAHWNGSVPQCIDVQSPEFTYCPPVQTLNLGPRGTVTGDFNTPVVVDNSGLPPLIITTPPGVKSPYRFDKNLTVTYTVYDNARNNATCSFAVLVIDVTPPEITCPSTEVMYYDTSAQSVEAHFPDVLVIDTSPVTLKYQPANGTQITMMETQIISVLAQDSYGNEASCNFSYVAKPLGCPDWSLQIPTNVSLLCNGSLPGSVCEPKCIGINYILLTDPVSYTCESGGSWSPHNYVKECACYCIPGTYHDKEGGICVLCPVGMFQNSSGALDCIECPNGTSTVVAGAQLLDQCIDHLILVRDFLICLSPGEHCEIDINECLSQPCNNNATCFDMINDYRCQCELGYEGRHCQIPVDYCRFNPCYKGLCSSLFLGYYCSCFNGWKGYRCDIKIDYCSPNPCPNDTKCISEEAFYSCICEDPQNMSYNCTEKTDPCQINPCDNRDTSDCICGFFRLIFLLVGFTGERCLSQIDFCQNANCKNEAICINTVSGYECRCKEGYRGSHCESKFDACSSNPCYNGSTCRHHVKGYYCQCPAGFTGHRCQINIDDCTSHPCKNGGYCVDHINSFTCQCPDGFSGAQCEYDIHVCDKAPCVNNAVCTEQKGNDYSCNCQPGFTGQNCSIQINECLSYPCKNDATCEDSINGFRCKCSKGFAGTRCDMDITECSSYPCKNGAKCIDVLGASLGYMGSLCEEDIDECSSLPCQRDANCINQEASYKCVCSEAYTGQNCDYRPDYCSWHDPCSNGGTCVDGLAGINCICAPGYEGKYCEKELSPDFDLYFLGRSDSKVELSTKRQPQLGALSVSFWVRYAEVNSTGIILSILNTEYKMALSAVLLNLAVKLLLLSHGHSVMEGGIMCVSHGNIKWPGIFIKMVYRFLLEASSICRTQFMQSTNSMSQHQQSGDPSFCGELSRVNIYSQAIPRFVVLQSAQNCHIKGRPGNILAWTDINSSNLGSGVRKREPSLCGTSTCPPNYKGSLCIAPGQALSYGEYTVQYQAVDPQGNTAICKFQLYVLPFECKYPPPPVNGLVDFGRWAHGQYAKISCKDPDRYAFATEPQKFYKCDSQGIWQPNTRDPFRFPACAGISCFSSVCLV</sequence>
<feature type="domain" description="EGF-like" evidence="14">
    <location>
        <begin position="1630"/>
        <end position="1667"/>
    </location>
</feature>
<dbReference type="PANTHER" id="PTHR12916:SF4">
    <property type="entry name" value="UNINFLATABLE, ISOFORM C"/>
    <property type="match status" value="1"/>
</dbReference>
<name>A0AAD9KAA4_9ANNE</name>
<reference evidence="18" key="1">
    <citation type="journal article" date="2023" name="Mol. Biol. Evol.">
        <title>Third-Generation Sequencing Reveals the Adaptive Role of the Epigenome in Three Deep-Sea Polychaetes.</title>
        <authorList>
            <person name="Perez M."/>
            <person name="Aroh O."/>
            <person name="Sun Y."/>
            <person name="Lan Y."/>
            <person name="Juniper S.K."/>
            <person name="Young C.R."/>
            <person name="Angers B."/>
            <person name="Qian P.Y."/>
        </authorList>
    </citation>
    <scope>NUCLEOTIDE SEQUENCE</scope>
    <source>
        <strain evidence="18">P08H-3</strain>
    </source>
</reference>
<dbReference type="GO" id="GO:0005509">
    <property type="term" value="F:calcium ion binding"/>
    <property type="evidence" value="ECO:0007669"/>
    <property type="project" value="InterPro"/>
</dbReference>
<dbReference type="InterPro" id="IPR000859">
    <property type="entry name" value="CUB_dom"/>
</dbReference>
<feature type="domain" description="EGF-like" evidence="14">
    <location>
        <begin position="1778"/>
        <end position="1815"/>
    </location>
</feature>
<dbReference type="FunFam" id="2.10.25.10:FF:000143">
    <property type="entry name" value="Protein crumbs 1"/>
    <property type="match status" value="1"/>
</dbReference>
<evidence type="ECO:0000256" key="7">
    <source>
        <dbReference type="ARBA" id="ARBA00022989"/>
    </source>
</evidence>
<keyword evidence="6" id="KW-0677">Repeat</keyword>
<dbReference type="GO" id="GO:0007399">
    <property type="term" value="P:nervous system development"/>
    <property type="evidence" value="ECO:0007669"/>
    <property type="project" value="UniProtKB-ARBA"/>
</dbReference>
<dbReference type="Pfam" id="PF12661">
    <property type="entry name" value="hEGF"/>
    <property type="match status" value="1"/>
</dbReference>
<evidence type="ECO:0000256" key="6">
    <source>
        <dbReference type="ARBA" id="ARBA00022737"/>
    </source>
</evidence>
<feature type="disulfide bond" evidence="11">
    <location>
        <begin position="1695"/>
        <end position="1704"/>
    </location>
</feature>
<dbReference type="SUPFAM" id="SSF57424">
    <property type="entry name" value="LDL receptor-like module"/>
    <property type="match status" value="1"/>
</dbReference>
<dbReference type="SUPFAM" id="SSF57535">
    <property type="entry name" value="Complement control module/SCR domain"/>
    <property type="match status" value="5"/>
</dbReference>
<dbReference type="CDD" id="cd00033">
    <property type="entry name" value="CCP"/>
    <property type="match status" value="5"/>
</dbReference>
<feature type="domain" description="CUB" evidence="13">
    <location>
        <begin position="219"/>
        <end position="331"/>
    </location>
</feature>
<evidence type="ECO:0000259" key="15">
    <source>
        <dbReference type="PROSITE" id="PS50041"/>
    </source>
</evidence>
<feature type="domain" description="C-type lectin" evidence="15">
    <location>
        <begin position="13"/>
        <end position="62"/>
    </location>
</feature>
<dbReference type="FunFam" id="2.10.25.10:FF:000012">
    <property type="entry name" value="Delta-like protein"/>
    <property type="match status" value="2"/>
</dbReference>
<dbReference type="SUPFAM" id="SSF57184">
    <property type="entry name" value="Growth factor receptor domain"/>
    <property type="match status" value="1"/>
</dbReference>
<feature type="domain" description="Sushi" evidence="17">
    <location>
        <begin position="686"/>
        <end position="743"/>
    </location>
</feature>
<dbReference type="Gene3D" id="2.10.70.10">
    <property type="entry name" value="Complement Module, domain 1"/>
    <property type="match status" value="5"/>
</dbReference>
<evidence type="ECO:0000256" key="8">
    <source>
        <dbReference type="ARBA" id="ARBA00023157"/>
    </source>
</evidence>
<keyword evidence="5" id="KW-0732">Signal</keyword>
<feature type="domain" description="HYR" evidence="16">
    <location>
        <begin position="1973"/>
        <end position="2060"/>
    </location>
</feature>
<feature type="domain" description="Sushi" evidence="17">
    <location>
        <begin position="620"/>
        <end position="685"/>
    </location>
</feature>
<dbReference type="PROSITE" id="PS01186">
    <property type="entry name" value="EGF_2"/>
    <property type="match status" value="8"/>
</dbReference>
<feature type="disulfide bond" evidence="12">
    <location>
        <begin position="714"/>
        <end position="741"/>
    </location>
</feature>
<feature type="domain" description="EGF-like" evidence="14">
    <location>
        <begin position="1363"/>
        <end position="1399"/>
    </location>
</feature>
<dbReference type="SMART" id="SM00181">
    <property type="entry name" value="EGF"/>
    <property type="match status" value="12"/>
</dbReference>
<keyword evidence="8 11" id="KW-1015">Disulfide bond</keyword>
<keyword evidence="7" id="KW-0472">Membrane</keyword>
<dbReference type="PROSITE" id="PS01180">
    <property type="entry name" value="CUB"/>
    <property type="match status" value="3"/>
</dbReference>
<dbReference type="GO" id="GO:0048863">
    <property type="term" value="P:stem cell differentiation"/>
    <property type="evidence" value="ECO:0007669"/>
    <property type="project" value="UniProtKB-ARBA"/>
</dbReference>
<dbReference type="SMART" id="SM01411">
    <property type="entry name" value="Ephrin_rec_like"/>
    <property type="match status" value="1"/>
</dbReference>
<evidence type="ECO:0000313" key="19">
    <source>
        <dbReference type="Proteomes" id="UP001208570"/>
    </source>
</evidence>
<feature type="disulfide bond" evidence="11">
    <location>
        <begin position="1766"/>
        <end position="1775"/>
    </location>
</feature>
<evidence type="ECO:0000259" key="16">
    <source>
        <dbReference type="PROSITE" id="PS50825"/>
    </source>
</evidence>
<dbReference type="Gene3D" id="2.10.50.10">
    <property type="entry name" value="Tumor Necrosis Factor Receptor, subunit A, domain 2"/>
    <property type="match status" value="1"/>
</dbReference>
<feature type="domain" description="EGF-like" evidence="14">
    <location>
        <begin position="1516"/>
        <end position="1552"/>
    </location>
</feature>
<comment type="caution">
    <text evidence="18">The sequence shown here is derived from an EMBL/GenBank/DDBJ whole genome shotgun (WGS) entry which is preliminary data.</text>
</comment>
<feature type="domain" description="EGF-like" evidence="14">
    <location>
        <begin position="1592"/>
        <end position="1628"/>
    </location>
</feature>
<dbReference type="Pfam" id="PF00431">
    <property type="entry name" value="CUB"/>
    <property type="match status" value="3"/>
</dbReference>
<feature type="domain" description="Sushi" evidence="17">
    <location>
        <begin position="441"/>
        <end position="497"/>
    </location>
</feature>
<dbReference type="Pfam" id="PF07645">
    <property type="entry name" value="EGF_CA"/>
    <property type="match status" value="1"/>
</dbReference>